<feature type="domain" description="Leucine-binding protein" evidence="3">
    <location>
        <begin position="33"/>
        <end position="324"/>
    </location>
</feature>
<dbReference type="Pfam" id="PF13458">
    <property type="entry name" value="Peripla_BP_6"/>
    <property type="match status" value="1"/>
</dbReference>
<name>A0ABN1U295_9ACTN</name>
<dbReference type="InterPro" id="IPR028082">
    <property type="entry name" value="Peripla_BP_I"/>
</dbReference>
<proteinExistence type="inferred from homology"/>
<keyword evidence="2" id="KW-0732">Signal</keyword>
<dbReference type="EMBL" id="BAAALG010000017">
    <property type="protein sequence ID" value="GAA1113727.1"/>
    <property type="molecule type" value="Genomic_DNA"/>
</dbReference>
<evidence type="ECO:0000313" key="4">
    <source>
        <dbReference type="EMBL" id="GAA1113727.1"/>
    </source>
</evidence>
<comment type="similarity">
    <text evidence="1">Belongs to the leucine-binding protein family.</text>
</comment>
<dbReference type="InterPro" id="IPR051010">
    <property type="entry name" value="BCAA_transport"/>
</dbReference>
<dbReference type="InterPro" id="IPR028081">
    <property type="entry name" value="Leu-bd"/>
</dbReference>
<keyword evidence="5" id="KW-1185">Reference proteome</keyword>
<sequence>MLAERLPTRPRVARRADALAAGLAIGLGVADARILRAETTSSNEDLAAAVEELVRAGAQVVVAALSTPTAARLGELCAEAKVALVVANSGAHVVDEQTVAAAPRALHVSTQHWQSAMSAGGWARRAHGRRMHVVVAGPDAGYDSVYALQRGFAAAGGTVVGTSLTHGATRLADLVADVRASRPQVIGVCATGTRAAEIVNALRGAGVGVPIVLDPLAAESGAITALGARGRGLHLVAPQADAGRRRALARALRSRGHASPDAYAILGYDTALLIAAGARRLGSRSWSSLPAVLAGARVAGVRGVQKVHPRLGTVSTPLAVYRISRVDGASRLRAVVARPRIAGDRATAKVLRGRTASGYLNEYLTT</sequence>
<accession>A0ABN1U295</accession>
<dbReference type="PANTHER" id="PTHR30483:SF6">
    <property type="entry name" value="PERIPLASMIC BINDING PROTEIN OF ABC TRANSPORTER FOR NATURAL AMINO ACIDS"/>
    <property type="match status" value="1"/>
</dbReference>
<evidence type="ECO:0000256" key="1">
    <source>
        <dbReference type="ARBA" id="ARBA00010062"/>
    </source>
</evidence>
<reference evidence="4 5" key="1">
    <citation type="journal article" date="2019" name="Int. J. Syst. Evol. Microbiol.">
        <title>The Global Catalogue of Microorganisms (GCM) 10K type strain sequencing project: providing services to taxonomists for standard genome sequencing and annotation.</title>
        <authorList>
            <consortium name="The Broad Institute Genomics Platform"/>
            <consortium name="The Broad Institute Genome Sequencing Center for Infectious Disease"/>
            <person name="Wu L."/>
            <person name="Ma J."/>
        </authorList>
    </citation>
    <scope>NUCLEOTIDE SEQUENCE [LARGE SCALE GENOMIC DNA]</scope>
    <source>
        <strain evidence="4 5">JCM 13008</strain>
    </source>
</reference>
<dbReference type="SUPFAM" id="SSF53822">
    <property type="entry name" value="Periplasmic binding protein-like I"/>
    <property type="match status" value="1"/>
</dbReference>
<evidence type="ECO:0000313" key="5">
    <source>
        <dbReference type="Proteomes" id="UP001501581"/>
    </source>
</evidence>
<dbReference type="Proteomes" id="UP001501581">
    <property type="component" value="Unassembled WGS sequence"/>
</dbReference>
<dbReference type="PANTHER" id="PTHR30483">
    <property type="entry name" value="LEUCINE-SPECIFIC-BINDING PROTEIN"/>
    <property type="match status" value="1"/>
</dbReference>
<protein>
    <recommendedName>
        <fullName evidence="3">Leucine-binding protein domain-containing protein</fullName>
    </recommendedName>
</protein>
<dbReference type="Gene3D" id="3.40.50.2300">
    <property type="match status" value="2"/>
</dbReference>
<evidence type="ECO:0000259" key="3">
    <source>
        <dbReference type="Pfam" id="PF13458"/>
    </source>
</evidence>
<gene>
    <name evidence="4" type="ORF">GCM10009668_39810</name>
</gene>
<organism evidence="4 5">
    <name type="scientific">Nocardioides dubius</name>
    <dbReference type="NCBI Taxonomy" id="317019"/>
    <lineage>
        <taxon>Bacteria</taxon>
        <taxon>Bacillati</taxon>
        <taxon>Actinomycetota</taxon>
        <taxon>Actinomycetes</taxon>
        <taxon>Propionibacteriales</taxon>
        <taxon>Nocardioidaceae</taxon>
        <taxon>Nocardioides</taxon>
    </lineage>
</organism>
<evidence type="ECO:0000256" key="2">
    <source>
        <dbReference type="ARBA" id="ARBA00022729"/>
    </source>
</evidence>
<comment type="caution">
    <text evidence="4">The sequence shown here is derived from an EMBL/GenBank/DDBJ whole genome shotgun (WGS) entry which is preliminary data.</text>
</comment>